<evidence type="ECO:0000313" key="1">
    <source>
        <dbReference type="EMBL" id="CAG5928978.1"/>
    </source>
</evidence>
<dbReference type="EMBL" id="CAJRST010013335">
    <property type="protein sequence ID" value="CAG5928978.1"/>
    <property type="molecule type" value="Genomic_DNA"/>
</dbReference>
<accession>A0A8S4BCA0</accession>
<protein>
    <submittedName>
        <fullName evidence="1">(Atlantic silverside) hypothetical protein</fullName>
    </submittedName>
</protein>
<dbReference type="Proteomes" id="UP000677803">
    <property type="component" value="Unassembled WGS sequence"/>
</dbReference>
<sequence>MIPKLIHYCGSSLDGSSDFHLVDWKPDIILIARQAIDLTGLLRTGVWSCEAGCFCVYHLFPGGLSLVARDRVWSELRVSLALQGLHKLLLPYRICGGRGDCLFAYTHQ</sequence>
<keyword evidence="2" id="KW-1185">Reference proteome</keyword>
<gene>
    <name evidence="1" type="ORF">MMEN_LOCUS12616</name>
</gene>
<comment type="caution">
    <text evidence="1">The sequence shown here is derived from an EMBL/GenBank/DDBJ whole genome shotgun (WGS) entry which is preliminary data.</text>
</comment>
<evidence type="ECO:0000313" key="2">
    <source>
        <dbReference type="Proteomes" id="UP000677803"/>
    </source>
</evidence>
<proteinExistence type="predicted"/>
<organism evidence="1 2">
    <name type="scientific">Menidia menidia</name>
    <name type="common">Atlantic silverside</name>
    <dbReference type="NCBI Taxonomy" id="238744"/>
    <lineage>
        <taxon>Eukaryota</taxon>
        <taxon>Metazoa</taxon>
        <taxon>Chordata</taxon>
        <taxon>Craniata</taxon>
        <taxon>Vertebrata</taxon>
        <taxon>Euteleostomi</taxon>
        <taxon>Actinopterygii</taxon>
        <taxon>Neopterygii</taxon>
        <taxon>Teleostei</taxon>
        <taxon>Neoteleostei</taxon>
        <taxon>Acanthomorphata</taxon>
        <taxon>Ovalentaria</taxon>
        <taxon>Atherinomorphae</taxon>
        <taxon>Atheriniformes</taxon>
        <taxon>Atherinopsidae</taxon>
        <taxon>Menidiinae</taxon>
        <taxon>Menidia</taxon>
    </lineage>
</organism>
<dbReference type="AlphaFoldDB" id="A0A8S4BCA0"/>
<reference evidence="1" key="1">
    <citation type="submission" date="2021-05" db="EMBL/GenBank/DDBJ databases">
        <authorList>
            <person name="Tigano A."/>
        </authorList>
    </citation>
    <scope>NUCLEOTIDE SEQUENCE</scope>
</reference>
<name>A0A8S4BCA0_9TELE</name>